<dbReference type="GO" id="GO:0016849">
    <property type="term" value="F:phosphorus-oxygen lyase activity"/>
    <property type="evidence" value="ECO:0007669"/>
    <property type="project" value="TreeGrafter"/>
</dbReference>
<keyword evidence="10" id="KW-0521">NADP</keyword>
<comment type="caution">
    <text evidence="23">The sequence shown here is derived from an EMBL/GenBank/DDBJ whole genome shotgun (WGS) entry which is preliminary data.</text>
</comment>
<evidence type="ECO:0000256" key="21">
    <source>
        <dbReference type="ARBA" id="ARBA00031840"/>
    </source>
</evidence>
<evidence type="ECO:0000256" key="13">
    <source>
        <dbReference type="ARBA" id="ARBA00023027"/>
    </source>
</evidence>
<comment type="catalytic activity">
    <reaction evidence="22">
        <text>NAD(+) + H2O = ADP-D-ribose + nicotinamide + H(+)</text>
        <dbReference type="Rhea" id="RHEA:16301"/>
        <dbReference type="ChEBI" id="CHEBI:15377"/>
        <dbReference type="ChEBI" id="CHEBI:15378"/>
        <dbReference type="ChEBI" id="CHEBI:17154"/>
        <dbReference type="ChEBI" id="CHEBI:57540"/>
        <dbReference type="ChEBI" id="CHEBI:57967"/>
        <dbReference type="EC" id="3.2.2.6"/>
    </reaction>
</comment>
<accession>A0A8T2K7P3</accession>
<evidence type="ECO:0000256" key="17">
    <source>
        <dbReference type="ARBA" id="ARBA00029787"/>
    </source>
</evidence>
<evidence type="ECO:0000256" key="20">
    <source>
        <dbReference type="ARBA" id="ARBA00031355"/>
    </source>
</evidence>
<keyword evidence="11" id="KW-0735">Signal-anchor</keyword>
<proteinExistence type="inferred from homology"/>
<evidence type="ECO:0000256" key="10">
    <source>
        <dbReference type="ARBA" id="ARBA00022857"/>
    </source>
</evidence>
<protein>
    <recommendedName>
        <fullName evidence="6">ADP-ribosyl cyclase/cyclic ADP-ribose hydrolase 1</fullName>
        <ecNumber evidence="5">2.4.99.20</ecNumber>
        <ecNumber evidence="4">3.2.2.6</ecNumber>
    </recommendedName>
    <alternativeName>
        <fullName evidence="21">2'-phospho-ADP-ribosyl cyclase</fullName>
    </alternativeName>
    <alternativeName>
        <fullName evidence="19">2'-phospho-ADP-ribosyl cyclase/2'-phospho-cyclic-ADP-ribose transferase</fullName>
    </alternativeName>
    <alternativeName>
        <fullName evidence="17">2'-phospho-cyclic-ADP-ribose transferase</fullName>
    </alternativeName>
    <alternativeName>
        <fullName evidence="20">ADP-ribosyl cyclase 1</fullName>
    </alternativeName>
    <alternativeName>
        <fullName evidence="18">Cyclic ADP-ribose hydrolase 1</fullName>
    </alternativeName>
</protein>
<dbReference type="EC" id="3.2.2.6" evidence="4"/>
<keyword evidence="16" id="KW-0325">Glycoprotein</keyword>
<evidence type="ECO:0000256" key="16">
    <source>
        <dbReference type="ARBA" id="ARBA00023180"/>
    </source>
</evidence>
<keyword evidence="9" id="KW-0378">Hydrolase</keyword>
<dbReference type="InterPro" id="IPR003193">
    <property type="entry name" value="ADP-ribosyl_cyclase"/>
</dbReference>
<evidence type="ECO:0000256" key="12">
    <source>
        <dbReference type="ARBA" id="ARBA00022989"/>
    </source>
</evidence>
<evidence type="ECO:0000256" key="3">
    <source>
        <dbReference type="ARBA" id="ARBA00011738"/>
    </source>
</evidence>
<evidence type="ECO:0000256" key="8">
    <source>
        <dbReference type="ARBA" id="ARBA00022692"/>
    </source>
</evidence>
<sequence length="149" mass="16510">MFDGLMWCGKLSSTGMNPDSCPAWDECDHNPISSFWKKASATFAKSSCGIVKVMLNGSADGGVARKESILRTVEIPSMNQNAVSEIQFWIMDNVNGPDKNSCNTSSVLELKQYIEEHKLAFSCVDNYTPARFLQCMENPLDPNCNICKL</sequence>
<keyword evidence="8" id="KW-0812">Transmembrane</keyword>
<keyword evidence="7" id="KW-0808">Transferase</keyword>
<evidence type="ECO:0000256" key="11">
    <source>
        <dbReference type="ARBA" id="ARBA00022968"/>
    </source>
</evidence>
<evidence type="ECO:0000256" key="2">
    <source>
        <dbReference type="ARBA" id="ARBA00005406"/>
    </source>
</evidence>
<evidence type="ECO:0000313" key="23">
    <source>
        <dbReference type="EMBL" id="KAG8453525.1"/>
    </source>
</evidence>
<name>A0A8T2K7P3_9PIPI</name>
<keyword evidence="13" id="KW-0520">NAD</keyword>
<keyword evidence="12" id="KW-1133">Transmembrane helix</keyword>
<evidence type="ECO:0000256" key="1">
    <source>
        <dbReference type="ARBA" id="ARBA00004606"/>
    </source>
</evidence>
<dbReference type="GO" id="GO:0005886">
    <property type="term" value="C:plasma membrane"/>
    <property type="evidence" value="ECO:0007669"/>
    <property type="project" value="TreeGrafter"/>
</dbReference>
<dbReference type="SUPFAM" id="SSF52309">
    <property type="entry name" value="N-(deoxy)ribosyltransferase-like"/>
    <property type="match status" value="1"/>
</dbReference>
<comment type="subcellular location">
    <subcellularLocation>
        <location evidence="1">Membrane</location>
        <topology evidence="1">Single-pass type II membrane protein</topology>
    </subcellularLocation>
</comment>
<dbReference type="PANTHER" id="PTHR10912:SF5">
    <property type="entry name" value="ADP-RIBOSYL CYCLASE_CYCLIC ADP-RIBOSE HYDROLASE 1"/>
    <property type="match status" value="1"/>
</dbReference>
<evidence type="ECO:0000256" key="5">
    <source>
        <dbReference type="ARBA" id="ARBA00012600"/>
    </source>
</evidence>
<evidence type="ECO:0000256" key="15">
    <source>
        <dbReference type="ARBA" id="ARBA00023157"/>
    </source>
</evidence>
<evidence type="ECO:0000256" key="6">
    <source>
        <dbReference type="ARBA" id="ARBA00015644"/>
    </source>
</evidence>
<dbReference type="GO" id="GO:0016740">
    <property type="term" value="F:transferase activity"/>
    <property type="evidence" value="ECO:0007669"/>
    <property type="project" value="UniProtKB-KW"/>
</dbReference>
<dbReference type="EMBL" id="JAACNH010000001">
    <property type="protein sequence ID" value="KAG8453525.1"/>
    <property type="molecule type" value="Genomic_DNA"/>
</dbReference>
<dbReference type="Gene3D" id="3.40.50.720">
    <property type="entry name" value="NAD(P)-binding Rossmann-like Domain"/>
    <property type="match status" value="1"/>
</dbReference>
<dbReference type="GO" id="GO:0030890">
    <property type="term" value="P:positive regulation of B cell proliferation"/>
    <property type="evidence" value="ECO:0007669"/>
    <property type="project" value="TreeGrafter"/>
</dbReference>
<evidence type="ECO:0000313" key="24">
    <source>
        <dbReference type="Proteomes" id="UP000812440"/>
    </source>
</evidence>
<dbReference type="Pfam" id="PF02267">
    <property type="entry name" value="Rib_hydrolayse"/>
    <property type="match status" value="1"/>
</dbReference>
<evidence type="ECO:0000256" key="18">
    <source>
        <dbReference type="ARBA" id="ARBA00030272"/>
    </source>
</evidence>
<keyword evidence="15" id="KW-1015">Disulfide bond</keyword>
<evidence type="ECO:0000256" key="14">
    <source>
        <dbReference type="ARBA" id="ARBA00023136"/>
    </source>
</evidence>
<evidence type="ECO:0000256" key="19">
    <source>
        <dbReference type="ARBA" id="ARBA00030418"/>
    </source>
</evidence>
<dbReference type="Proteomes" id="UP000812440">
    <property type="component" value="Chromosome 1"/>
</dbReference>
<evidence type="ECO:0000256" key="7">
    <source>
        <dbReference type="ARBA" id="ARBA00022679"/>
    </source>
</evidence>
<keyword evidence="14" id="KW-0472">Membrane</keyword>
<evidence type="ECO:0000256" key="22">
    <source>
        <dbReference type="ARBA" id="ARBA00049238"/>
    </source>
</evidence>
<reference evidence="23" key="1">
    <citation type="thesis" date="2020" institute="ProQuest LLC" country="789 East Eisenhower Parkway, Ann Arbor, MI, USA">
        <title>Comparative Genomics and Chromosome Evolution.</title>
        <authorList>
            <person name="Mudd A.B."/>
        </authorList>
    </citation>
    <scope>NUCLEOTIDE SEQUENCE</scope>
    <source>
        <strain evidence="23">Female2</strain>
        <tissue evidence="23">Blood</tissue>
    </source>
</reference>
<evidence type="ECO:0000256" key="9">
    <source>
        <dbReference type="ARBA" id="ARBA00022801"/>
    </source>
</evidence>
<dbReference type="GO" id="GO:0061809">
    <property type="term" value="F:NAD+ nucleosidase activity, cyclic ADP-ribose generating"/>
    <property type="evidence" value="ECO:0007669"/>
    <property type="project" value="UniProtKB-EC"/>
</dbReference>
<comment type="similarity">
    <text evidence="2">Belongs to the ADP-ribosyl cyclase family.</text>
</comment>
<dbReference type="EC" id="2.4.99.20" evidence="5"/>
<organism evidence="23 24">
    <name type="scientific">Hymenochirus boettgeri</name>
    <name type="common">Congo dwarf clawed frog</name>
    <dbReference type="NCBI Taxonomy" id="247094"/>
    <lineage>
        <taxon>Eukaryota</taxon>
        <taxon>Metazoa</taxon>
        <taxon>Chordata</taxon>
        <taxon>Craniata</taxon>
        <taxon>Vertebrata</taxon>
        <taxon>Euteleostomi</taxon>
        <taxon>Amphibia</taxon>
        <taxon>Batrachia</taxon>
        <taxon>Anura</taxon>
        <taxon>Pipoidea</taxon>
        <taxon>Pipidae</taxon>
        <taxon>Pipinae</taxon>
        <taxon>Hymenochirus</taxon>
    </lineage>
</organism>
<evidence type="ECO:0000256" key="4">
    <source>
        <dbReference type="ARBA" id="ARBA00011982"/>
    </source>
</evidence>
<dbReference type="OrthoDB" id="10028716at2759"/>
<dbReference type="PANTHER" id="PTHR10912">
    <property type="entry name" value="ADP-RIBOSYL CYCLASE"/>
    <property type="match status" value="1"/>
</dbReference>
<comment type="subunit">
    <text evidence="3">Homodimer.</text>
</comment>
<dbReference type="AlphaFoldDB" id="A0A8T2K7P3"/>
<keyword evidence="24" id="KW-1185">Reference proteome</keyword>
<gene>
    <name evidence="23" type="ORF">GDO86_000234</name>
</gene>